<keyword evidence="2" id="KW-1185">Reference proteome</keyword>
<dbReference type="Proteomes" id="UP000053424">
    <property type="component" value="Unassembled WGS sequence"/>
</dbReference>
<protein>
    <submittedName>
        <fullName evidence="1">Uncharacterized protein</fullName>
    </submittedName>
</protein>
<gene>
    <name evidence="1" type="ORF">M413DRAFT_351706</name>
</gene>
<evidence type="ECO:0000313" key="1">
    <source>
        <dbReference type="EMBL" id="KIM44370.1"/>
    </source>
</evidence>
<sequence>MSSTWSGFRKLRVLVKSARWQLPHSPFFACEYITYRLKNIIDPSTSSSKSCDVFVESSKSQPRFLTWRPRTSSETLSSSHVLFSRYILILYAKTAPVPANWNGGVSKKKAGM</sequence>
<dbReference type="AlphaFoldDB" id="A0A0C3C664"/>
<organism evidence="1 2">
    <name type="scientific">Hebeloma cylindrosporum</name>
    <dbReference type="NCBI Taxonomy" id="76867"/>
    <lineage>
        <taxon>Eukaryota</taxon>
        <taxon>Fungi</taxon>
        <taxon>Dikarya</taxon>
        <taxon>Basidiomycota</taxon>
        <taxon>Agaricomycotina</taxon>
        <taxon>Agaricomycetes</taxon>
        <taxon>Agaricomycetidae</taxon>
        <taxon>Agaricales</taxon>
        <taxon>Agaricineae</taxon>
        <taxon>Hymenogastraceae</taxon>
        <taxon>Hebeloma</taxon>
    </lineage>
</organism>
<evidence type="ECO:0000313" key="2">
    <source>
        <dbReference type="Proteomes" id="UP000053424"/>
    </source>
</evidence>
<dbReference type="HOGENOM" id="CLU_2146179_0_0_1"/>
<proteinExistence type="predicted"/>
<reference evidence="1 2" key="1">
    <citation type="submission" date="2014-04" db="EMBL/GenBank/DDBJ databases">
        <authorList>
            <consortium name="DOE Joint Genome Institute"/>
            <person name="Kuo A."/>
            <person name="Gay G."/>
            <person name="Dore J."/>
            <person name="Kohler A."/>
            <person name="Nagy L.G."/>
            <person name="Floudas D."/>
            <person name="Copeland A."/>
            <person name="Barry K.W."/>
            <person name="Cichocki N."/>
            <person name="Veneault-Fourrey C."/>
            <person name="LaButti K."/>
            <person name="Lindquist E.A."/>
            <person name="Lipzen A."/>
            <person name="Lundell T."/>
            <person name="Morin E."/>
            <person name="Murat C."/>
            <person name="Sun H."/>
            <person name="Tunlid A."/>
            <person name="Henrissat B."/>
            <person name="Grigoriev I.V."/>
            <person name="Hibbett D.S."/>
            <person name="Martin F."/>
            <person name="Nordberg H.P."/>
            <person name="Cantor M.N."/>
            <person name="Hua S.X."/>
        </authorList>
    </citation>
    <scope>NUCLEOTIDE SEQUENCE [LARGE SCALE GENOMIC DNA]</scope>
    <source>
        <strain evidence="2">h7</strain>
    </source>
</reference>
<name>A0A0C3C664_HEBCY</name>
<accession>A0A0C3C664</accession>
<dbReference type="EMBL" id="KN831773">
    <property type="protein sequence ID" value="KIM44370.1"/>
    <property type="molecule type" value="Genomic_DNA"/>
</dbReference>
<reference evidence="2" key="2">
    <citation type="submission" date="2015-01" db="EMBL/GenBank/DDBJ databases">
        <title>Evolutionary Origins and Diversification of the Mycorrhizal Mutualists.</title>
        <authorList>
            <consortium name="DOE Joint Genome Institute"/>
            <consortium name="Mycorrhizal Genomics Consortium"/>
            <person name="Kohler A."/>
            <person name="Kuo A."/>
            <person name="Nagy L.G."/>
            <person name="Floudas D."/>
            <person name="Copeland A."/>
            <person name="Barry K.W."/>
            <person name="Cichocki N."/>
            <person name="Veneault-Fourrey C."/>
            <person name="LaButti K."/>
            <person name="Lindquist E.A."/>
            <person name="Lipzen A."/>
            <person name="Lundell T."/>
            <person name="Morin E."/>
            <person name="Murat C."/>
            <person name="Riley R."/>
            <person name="Ohm R."/>
            <person name="Sun H."/>
            <person name="Tunlid A."/>
            <person name="Henrissat B."/>
            <person name="Grigoriev I.V."/>
            <person name="Hibbett D.S."/>
            <person name="Martin F."/>
        </authorList>
    </citation>
    <scope>NUCLEOTIDE SEQUENCE [LARGE SCALE GENOMIC DNA]</scope>
    <source>
        <strain evidence="2">h7</strain>
    </source>
</reference>